<reference evidence="3" key="1">
    <citation type="submission" date="2009-12" db="EMBL/GenBank/DDBJ databases">
        <title>Complete sequence of Treponema primitia strain ZAS-2.</title>
        <authorList>
            <person name="Tetu S.G."/>
            <person name="Matson E."/>
            <person name="Ren Q."/>
            <person name="Seshadri R."/>
            <person name="Elbourne L."/>
            <person name="Hassan K.A."/>
            <person name="Durkin A."/>
            <person name="Radune D."/>
            <person name="Mohamoud Y."/>
            <person name="Shay R."/>
            <person name="Jin S."/>
            <person name="Zhang X."/>
            <person name="Lucey K."/>
            <person name="Ballor N.R."/>
            <person name="Ottesen E."/>
            <person name="Rosenthal R."/>
            <person name="Allen A."/>
            <person name="Leadbetter J.R."/>
            <person name="Paulsen I.T."/>
        </authorList>
    </citation>
    <scope>NUCLEOTIDE SEQUENCE [LARGE SCALE GENOMIC DNA]</scope>
    <source>
        <strain evidence="3">ATCC BAA-887 / DSM 12427 / ZAS-2</strain>
    </source>
</reference>
<feature type="transmembrane region" description="Helical" evidence="1">
    <location>
        <begin position="16"/>
        <end position="40"/>
    </location>
</feature>
<accession>F5YJ76</accession>
<dbReference type="KEGG" id="tpi:TREPR_2118"/>
<proteinExistence type="predicted"/>
<protein>
    <submittedName>
        <fullName evidence="2">Uncharacterized protein</fullName>
    </submittedName>
</protein>
<evidence type="ECO:0000256" key="1">
    <source>
        <dbReference type="SAM" id="Phobius"/>
    </source>
</evidence>
<organism evidence="2 3">
    <name type="scientific">Treponema primitia (strain ATCC BAA-887 / DSM 12427 / ZAS-2)</name>
    <dbReference type="NCBI Taxonomy" id="545694"/>
    <lineage>
        <taxon>Bacteria</taxon>
        <taxon>Pseudomonadati</taxon>
        <taxon>Spirochaetota</taxon>
        <taxon>Spirochaetia</taxon>
        <taxon>Spirochaetales</taxon>
        <taxon>Treponemataceae</taxon>
        <taxon>Treponema</taxon>
    </lineage>
</organism>
<dbReference type="EMBL" id="CP001843">
    <property type="protein sequence ID" value="AEF83658.1"/>
    <property type="molecule type" value="Genomic_DNA"/>
</dbReference>
<sequence length="44" mass="5045">MFCILLRSHAGGFLRIFYFISEARLVIMFAVLLLVIIVSLKNLC</sequence>
<dbReference type="AlphaFoldDB" id="F5YJ76"/>
<evidence type="ECO:0000313" key="3">
    <source>
        <dbReference type="Proteomes" id="UP000009223"/>
    </source>
</evidence>
<dbReference type="HOGENOM" id="CLU_3223471_0_0_12"/>
<keyword evidence="1" id="KW-0472">Membrane</keyword>
<dbReference type="Proteomes" id="UP000009223">
    <property type="component" value="Chromosome"/>
</dbReference>
<keyword evidence="3" id="KW-1185">Reference proteome</keyword>
<name>F5YJ76_TREPZ</name>
<keyword evidence="1" id="KW-1133">Transmembrane helix</keyword>
<reference evidence="2 3" key="2">
    <citation type="journal article" date="2011" name="ISME J.">
        <title>RNA-seq reveals cooperative metabolic interactions between two termite-gut spirochete species in co-culture.</title>
        <authorList>
            <person name="Rosenthal A.Z."/>
            <person name="Matson E.G."/>
            <person name="Eldar A."/>
            <person name="Leadbetter J.R."/>
        </authorList>
    </citation>
    <scope>NUCLEOTIDE SEQUENCE [LARGE SCALE GENOMIC DNA]</scope>
    <source>
        <strain evidence="3">ATCC BAA-887 / DSM 12427 / ZAS-2</strain>
    </source>
</reference>
<evidence type="ECO:0000313" key="2">
    <source>
        <dbReference type="EMBL" id="AEF83658.1"/>
    </source>
</evidence>
<gene>
    <name evidence="2" type="ordered locus">TREPR_2118</name>
</gene>
<keyword evidence="1" id="KW-0812">Transmembrane</keyword>